<evidence type="ECO:0008006" key="4">
    <source>
        <dbReference type="Google" id="ProtNLM"/>
    </source>
</evidence>
<accession>A0ABX6P0F7</accession>
<keyword evidence="3" id="KW-1185">Reference proteome</keyword>
<evidence type="ECO:0000256" key="1">
    <source>
        <dbReference type="SAM" id="MobiDB-lite"/>
    </source>
</evidence>
<dbReference type="PROSITE" id="PS51257">
    <property type="entry name" value="PROKAR_LIPOPROTEIN"/>
    <property type="match status" value="1"/>
</dbReference>
<protein>
    <recommendedName>
        <fullName evidence="4">DUF4410 domain-containing protein</fullName>
    </recommendedName>
</protein>
<reference evidence="2 3" key="1">
    <citation type="submission" date="2020-05" db="EMBL/GenBank/DDBJ databases">
        <title>Ramlibacter rhizophilus sp. nov., isolated from rhizosphere soil of national flower Mugunghwa from South Korea.</title>
        <authorList>
            <person name="Zheng-Fei Y."/>
            <person name="Huan T."/>
        </authorList>
    </citation>
    <scope>NUCLEOTIDE SEQUENCE [LARGE SCALE GENOMIC DNA]</scope>
    <source>
        <strain evidence="2 3">H242</strain>
    </source>
</reference>
<evidence type="ECO:0000313" key="2">
    <source>
        <dbReference type="EMBL" id="QJW83564.1"/>
    </source>
</evidence>
<dbReference type="EMBL" id="CP053418">
    <property type="protein sequence ID" value="QJW83564.1"/>
    <property type="molecule type" value="Genomic_DNA"/>
</dbReference>
<evidence type="ECO:0000313" key="3">
    <source>
        <dbReference type="Proteomes" id="UP000500826"/>
    </source>
</evidence>
<feature type="compositionally biased region" description="Low complexity" evidence="1">
    <location>
        <begin position="152"/>
        <end position="164"/>
    </location>
</feature>
<gene>
    <name evidence="2" type="ORF">HK414_03755</name>
</gene>
<proteinExistence type="predicted"/>
<sequence length="164" mass="16780">MRARTAAAATALLLALAGCAILPLGAPVPSVQNIGKARAAGIAPVALGTFRLAPGVDPAIDQRIVIRSNTVHAPTGSSFAQYLRETLATDLQAAGLLAPAASTVISGELLDSRIDVPTGTAPAWGTVAARFTVTRAGVRSTSASSPPAPNGRRPSWAWRPSRWP</sequence>
<organism evidence="2 3">
    <name type="scientific">Ramlibacter terrae</name>
    <dbReference type="NCBI Taxonomy" id="2732511"/>
    <lineage>
        <taxon>Bacteria</taxon>
        <taxon>Pseudomonadati</taxon>
        <taxon>Pseudomonadota</taxon>
        <taxon>Betaproteobacteria</taxon>
        <taxon>Burkholderiales</taxon>
        <taxon>Comamonadaceae</taxon>
        <taxon>Ramlibacter</taxon>
    </lineage>
</organism>
<feature type="region of interest" description="Disordered" evidence="1">
    <location>
        <begin position="138"/>
        <end position="164"/>
    </location>
</feature>
<reference evidence="2 3" key="2">
    <citation type="submission" date="2020-05" db="EMBL/GenBank/DDBJ databases">
        <authorList>
            <person name="Khan S.A."/>
            <person name="Jeon C.O."/>
            <person name="Chun B.H."/>
        </authorList>
    </citation>
    <scope>NUCLEOTIDE SEQUENCE [LARGE SCALE GENOMIC DNA]</scope>
    <source>
        <strain evidence="2 3">H242</strain>
    </source>
</reference>
<name>A0ABX6P0F7_9BURK</name>
<dbReference type="Proteomes" id="UP000500826">
    <property type="component" value="Chromosome"/>
</dbReference>